<dbReference type="PANTHER" id="PTHR37952">
    <property type="match status" value="1"/>
</dbReference>
<dbReference type="GO" id="GO:0005829">
    <property type="term" value="C:cytosol"/>
    <property type="evidence" value="ECO:0007669"/>
    <property type="project" value="TreeGrafter"/>
</dbReference>
<reference evidence="1" key="1">
    <citation type="journal article" date="2015" name="Nature">
        <title>Complex archaea that bridge the gap between prokaryotes and eukaryotes.</title>
        <authorList>
            <person name="Spang A."/>
            <person name="Saw J.H."/>
            <person name="Jorgensen S.L."/>
            <person name="Zaremba-Niedzwiedzka K."/>
            <person name="Martijn J."/>
            <person name="Lind A.E."/>
            <person name="van Eijk R."/>
            <person name="Schleper C."/>
            <person name="Guy L."/>
            <person name="Ettema T.J."/>
        </authorList>
    </citation>
    <scope>NUCLEOTIDE SEQUENCE</scope>
</reference>
<dbReference type="InterPro" id="IPR010292">
    <property type="entry name" value="Uncharacterised_CreA"/>
</dbReference>
<evidence type="ECO:0008006" key="2">
    <source>
        <dbReference type="Google" id="ProtNLM"/>
    </source>
</evidence>
<gene>
    <name evidence="1" type="ORF">LCGC14_1120810</name>
</gene>
<dbReference type="Pfam" id="PF05981">
    <property type="entry name" value="CreA"/>
    <property type="match status" value="1"/>
</dbReference>
<dbReference type="EMBL" id="LAZR01005181">
    <property type="protein sequence ID" value="KKN02128.1"/>
    <property type="molecule type" value="Genomic_DNA"/>
</dbReference>
<organism evidence="1">
    <name type="scientific">marine sediment metagenome</name>
    <dbReference type="NCBI Taxonomy" id="412755"/>
    <lineage>
        <taxon>unclassified sequences</taxon>
        <taxon>metagenomes</taxon>
        <taxon>ecological metagenomes</taxon>
    </lineage>
</organism>
<name>A0A0F9Q9R6_9ZZZZ</name>
<protein>
    <recommendedName>
        <fullName evidence="2">CreA family protein</fullName>
    </recommendedName>
</protein>
<evidence type="ECO:0000313" key="1">
    <source>
        <dbReference type="EMBL" id="KKN02128.1"/>
    </source>
</evidence>
<sequence>MRKILLGSFVAACVAAGFALTAAVANAEQVGSIELDSGFMSLSSYSLNVQAFDDPKVKGVTCHVSDVAIGGVGAMFSDDPSNASIACRQTGQIVINGVTEDRPWGNLELDESGEDVFGSSKGWFKSLKVTRIVDQARKVLIYVVYTPKWGEDSKKNVVSTISLFAQKLK</sequence>
<comment type="caution">
    <text evidence="1">The sequence shown here is derived from an EMBL/GenBank/DDBJ whole genome shotgun (WGS) entry which is preliminary data.</text>
</comment>
<dbReference type="PANTHER" id="PTHR37952:SF2">
    <property type="entry name" value="PROTEIN CREA"/>
    <property type="match status" value="1"/>
</dbReference>
<accession>A0A0F9Q9R6</accession>
<proteinExistence type="predicted"/>
<dbReference type="AlphaFoldDB" id="A0A0F9Q9R6"/>